<keyword evidence="2" id="KW-0472">Membrane</keyword>
<dbReference type="GO" id="GO:0050832">
    <property type="term" value="P:defense response to fungus"/>
    <property type="evidence" value="ECO:0007669"/>
    <property type="project" value="InterPro"/>
</dbReference>
<organism evidence="4 5">
    <name type="scientific">Calycina marina</name>
    <dbReference type="NCBI Taxonomy" id="1763456"/>
    <lineage>
        <taxon>Eukaryota</taxon>
        <taxon>Fungi</taxon>
        <taxon>Dikarya</taxon>
        <taxon>Ascomycota</taxon>
        <taxon>Pezizomycotina</taxon>
        <taxon>Leotiomycetes</taxon>
        <taxon>Helotiales</taxon>
        <taxon>Pezizellaceae</taxon>
        <taxon>Calycina</taxon>
    </lineage>
</organism>
<dbReference type="GO" id="GO:0042742">
    <property type="term" value="P:defense response to bacterium"/>
    <property type="evidence" value="ECO:0007669"/>
    <property type="project" value="InterPro"/>
</dbReference>
<dbReference type="Pfam" id="PF00967">
    <property type="entry name" value="Barwin"/>
    <property type="match status" value="1"/>
</dbReference>
<evidence type="ECO:0000256" key="2">
    <source>
        <dbReference type="SAM" id="Phobius"/>
    </source>
</evidence>
<dbReference type="CDD" id="cd22191">
    <property type="entry name" value="DPBB_RlpA_EXP_N-like"/>
    <property type="match status" value="1"/>
</dbReference>
<keyword evidence="2" id="KW-1133">Transmembrane helix</keyword>
<dbReference type="InterPro" id="IPR036908">
    <property type="entry name" value="RlpA-like_sf"/>
</dbReference>
<dbReference type="Proteomes" id="UP000887226">
    <property type="component" value="Unassembled WGS sequence"/>
</dbReference>
<evidence type="ECO:0000313" key="5">
    <source>
        <dbReference type="Proteomes" id="UP000887226"/>
    </source>
</evidence>
<evidence type="ECO:0000313" key="4">
    <source>
        <dbReference type="EMBL" id="KAG9247113.1"/>
    </source>
</evidence>
<dbReference type="InterPro" id="IPR051477">
    <property type="entry name" value="Expansin_CellWall"/>
</dbReference>
<accession>A0A9P7Z913</accession>
<keyword evidence="5" id="KW-1185">Reference proteome</keyword>
<keyword evidence="2" id="KW-0812">Transmembrane</keyword>
<evidence type="ECO:0000256" key="1">
    <source>
        <dbReference type="ARBA" id="ARBA00022729"/>
    </source>
</evidence>
<keyword evidence="1" id="KW-0732">Signal</keyword>
<dbReference type="EMBL" id="MU253782">
    <property type="protein sequence ID" value="KAG9247113.1"/>
    <property type="molecule type" value="Genomic_DNA"/>
</dbReference>
<gene>
    <name evidence="4" type="ORF">BJ878DRAFT_435993</name>
</gene>
<protein>
    <submittedName>
        <fullName evidence="4">RlpA-like double-psi beta-barrel-protein domain-containing protein-containing protein</fullName>
    </submittedName>
</protein>
<dbReference type="Gene3D" id="2.40.40.10">
    <property type="entry name" value="RlpA-like domain"/>
    <property type="match status" value="1"/>
</dbReference>
<proteinExistence type="predicted"/>
<name>A0A9P7Z913_9HELO</name>
<reference evidence="4" key="1">
    <citation type="journal article" date="2021" name="IMA Fungus">
        <title>Genomic characterization of three marine fungi, including Emericellopsis atlantica sp. nov. with signatures of a generalist lifestyle and marine biomass degradation.</title>
        <authorList>
            <person name="Hagestad O.C."/>
            <person name="Hou L."/>
            <person name="Andersen J.H."/>
            <person name="Hansen E.H."/>
            <person name="Altermark B."/>
            <person name="Li C."/>
            <person name="Kuhnert E."/>
            <person name="Cox R.J."/>
            <person name="Crous P.W."/>
            <person name="Spatafora J.W."/>
            <person name="Lail K."/>
            <person name="Amirebrahimi M."/>
            <person name="Lipzen A."/>
            <person name="Pangilinan J."/>
            <person name="Andreopoulos W."/>
            <person name="Hayes R.D."/>
            <person name="Ng V."/>
            <person name="Grigoriev I.V."/>
            <person name="Jackson S.A."/>
            <person name="Sutton T.D.S."/>
            <person name="Dobson A.D.W."/>
            <person name="Rama T."/>
        </authorList>
    </citation>
    <scope>NUCLEOTIDE SEQUENCE</scope>
    <source>
        <strain evidence="4">TRa3180A</strain>
    </source>
</reference>
<dbReference type="PANTHER" id="PTHR31836">
    <property type="match status" value="1"/>
</dbReference>
<sequence>MEIPWEGNEKAAFSHKSFFAPVTFANLFQKSAAPQMSKWQRSKRPFSWPRDTNAIALAKGIVTETTKSYRRRNWATLGALGVLIVLALGLGLGLGLKKHSSSANLPLPSNTAVFTGDITYYRTGLGACGVTSTDTDSIVAVSHIIFDAEMVDDNPNHDTLRGKKIRITRLNNGKNASVEVTVVDRCVGCATKDLDLSITMFTKLAAQALGRTKASWAWLN</sequence>
<dbReference type="PANTHER" id="PTHR31836:SF28">
    <property type="entry name" value="SRCR DOMAIN-CONTAINING PROTEIN-RELATED"/>
    <property type="match status" value="1"/>
</dbReference>
<dbReference type="AlphaFoldDB" id="A0A9P7Z913"/>
<feature type="transmembrane region" description="Helical" evidence="2">
    <location>
        <begin position="74"/>
        <end position="96"/>
    </location>
</feature>
<evidence type="ECO:0000259" key="3">
    <source>
        <dbReference type="Pfam" id="PF00967"/>
    </source>
</evidence>
<feature type="domain" description="Barwin" evidence="3">
    <location>
        <begin position="136"/>
        <end position="212"/>
    </location>
</feature>
<dbReference type="InterPro" id="IPR001153">
    <property type="entry name" value="Barwin_dom"/>
</dbReference>
<comment type="caution">
    <text evidence="4">The sequence shown here is derived from an EMBL/GenBank/DDBJ whole genome shotgun (WGS) entry which is preliminary data.</text>
</comment>
<dbReference type="SUPFAM" id="SSF50685">
    <property type="entry name" value="Barwin-like endoglucanases"/>
    <property type="match status" value="1"/>
</dbReference>
<dbReference type="OrthoDB" id="623670at2759"/>